<evidence type="ECO:0000256" key="2">
    <source>
        <dbReference type="ARBA" id="ARBA00023315"/>
    </source>
</evidence>
<dbReference type="Proteomes" id="UP000066284">
    <property type="component" value="Chromosome 1"/>
</dbReference>
<dbReference type="SUPFAM" id="SSF55729">
    <property type="entry name" value="Acyl-CoA N-acyltransferases (Nat)"/>
    <property type="match status" value="1"/>
</dbReference>
<dbReference type="PANTHER" id="PTHR43877">
    <property type="entry name" value="AMINOALKYLPHOSPHONATE N-ACETYLTRANSFERASE-RELATED-RELATED"/>
    <property type="match status" value="1"/>
</dbReference>
<name>A0A0S4KUK6_9BACT</name>
<dbReference type="AlphaFoldDB" id="A0A0S4KUK6"/>
<evidence type="ECO:0000313" key="5">
    <source>
        <dbReference type="Proteomes" id="UP000066284"/>
    </source>
</evidence>
<dbReference type="GO" id="GO:0016747">
    <property type="term" value="F:acyltransferase activity, transferring groups other than amino-acyl groups"/>
    <property type="evidence" value="ECO:0007669"/>
    <property type="project" value="InterPro"/>
</dbReference>
<dbReference type="InterPro" id="IPR016181">
    <property type="entry name" value="Acyl_CoA_acyltransferase"/>
</dbReference>
<keyword evidence="5" id="KW-1185">Reference proteome</keyword>
<dbReference type="InterPro" id="IPR000182">
    <property type="entry name" value="GNAT_dom"/>
</dbReference>
<keyword evidence="2 4" id="KW-0012">Acyltransferase</keyword>
<feature type="domain" description="N-acetyltransferase" evidence="3">
    <location>
        <begin position="3"/>
        <end position="149"/>
    </location>
</feature>
<dbReference type="RefSeq" id="WP_062484820.1">
    <property type="nucleotide sequence ID" value="NZ_LN885086.1"/>
</dbReference>
<reference evidence="5" key="1">
    <citation type="submission" date="2015-09" db="EMBL/GenBank/DDBJ databases">
        <authorList>
            <person name="Daims H."/>
        </authorList>
    </citation>
    <scope>NUCLEOTIDE SEQUENCE [LARGE SCALE GENOMIC DNA]</scope>
</reference>
<evidence type="ECO:0000256" key="1">
    <source>
        <dbReference type="ARBA" id="ARBA00022679"/>
    </source>
</evidence>
<dbReference type="InterPro" id="IPR050832">
    <property type="entry name" value="Bact_Acetyltransf"/>
</dbReference>
<organism evidence="4 5">
    <name type="scientific">Candidatus Nitrospira inopinata</name>
    <dbReference type="NCBI Taxonomy" id="1715989"/>
    <lineage>
        <taxon>Bacteria</taxon>
        <taxon>Pseudomonadati</taxon>
        <taxon>Nitrospirota</taxon>
        <taxon>Nitrospiria</taxon>
        <taxon>Nitrospirales</taxon>
        <taxon>Nitrospiraceae</taxon>
        <taxon>Nitrospira</taxon>
    </lineage>
</organism>
<proteinExistence type="predicted"/>
<dbReference type="OrthoDB" id="9792929at2"/>
<protein>
    <submittedName>
        <fullName evidence="4">Uncharacterized N-acetyltransferase YhfO</fullName>
        <ecNumber evidence="4">2.3.1.-</ecNumber>
    </submittedName>
</protein>
<dbReference type="KEGG" id="nio:NITINOP_1900"/>
<evidence type="ECO:0000313" key="4">
    <source>
        <dbReference type="EMBL" id="CUQ66872.1"/>
    </source>
</evidence>
<dbReference type="PROSITE" id="PS51186">
    <property type="entry name" value="GNAT"/>
    <property type="match status" value="1"/>
</dbReference>
<dbReference type="EC" id="2.3.1.-" evidence="4"/>
<gene>
    <name evidence="4" type="primary">yhfO</name>
    <name evidence="4" type="ORF">NITINOP_1900</name>
</gene>
<dbReference type="Pfam" id="PF00583">
    <property type="entry name" value="Acetyltransf_1"/>
    <property type="match status" value="1"/>
</dbReference>
<sequence length="149" mass="16803">MADLVRRATMQDLDRLVPFFDAYRQFYGQAPDPAVARRFLHDRLARNESLVLIAEDHDGVAIGFVQLYSLFSSILAAPMYLLSDLFVVPHARRRGVGTRLLKAAAEEARSAGAVRLELATAITNAAAQRLYERLGWVRDQEFYVYSLSL</sequence>
<keyword evidence="1 4" id="KW-0808">Transferase</keyword>
<dbReference type="EMBL" id="LN885086">
    <property type="protein sequence ID" value="CUQ66872.1"/>
    <property type="molecule type" value="Genomic_DNA"/>
</dbReference>
<evidence type="ECO:0000259" key="3">
    <source>
        <dbReference type="PROSITE" id="PS51186"/>
    </source>
</evidence>
<dbReference type="STRING" id="1715989.NITINOP_1900"/>
<dbReference type="PANTHER" id="PTHR43877:SF2">
    <property type="entry name" value="AMINOALKYLPHOSPHONATE N-ACETYLTRANSFERASE-RELATED"/>
    <property type="match status" value="1"/>
</dbReference>
<dbReference type="CDD" id="cd04301">
    <property type="entry name" value="NAT_SF"/>
    <property type="match status" value="1"/>
</dbReference>
<dbReference type="Gene3D" id="3.40.630.30">
    <property type="match status" value="1"/>
</dbReference>
<accession>A0A0S4KUK6</accession>